<dbReference type="Proteomes" id="UP000219799">
    <property type="component" value="Chromosome 12"/>
</dbReference>
<accession>A0A1C3L134</accession>
<dbReference type="GO" id="GO:0006888">
    <property type="term" value="P:endoplasmic reticulum to Golgi vesicle-mediated transport"/>
    <property type="evidence" value="ECO:0007669"/>
    <property type="project" value="InterPro"/>
</dbReference>
<protein>
    <recommendedName>
        <fullName evidence="12">SNARE protein</fullName>
    </recommendedName>
</protein>
<dbReference type="GO" id="GO:0000139">
    <property type="term" value="C:Golgi membrane"/>
    <property type="evidence" value="ECO:0007669"/>
    <property type="project" value="UniProtKB-SubCell"/>
</dbReference>
<dbReference type="GO" id="GO:0005801">
    <property type="term" value="C:cis-Golgi network"/>
    <property type="evidence" value="ECO:0007669"/>
    <property type="project" value="InterPro"/>
</dbReference>
<evidence type="ECO:0000256" key="8">
    <source>
        <dbReference type="ARBA" id="ARBA00023136"/>
    </source>
</evidence>
<dbReference type="GO" id="GO:0031201">
    <property type="term" value="C:SNARE complex"/>
    <property type="evidence" value="ECO:0007669"/>
    <property type="project" value="TreeGrafter"/>
</dbReference>
<evidence type="ECO:0000313" key="11">
    <source>
        <dbReference type="Proteomes" id="UP000219799"/>
    </source>
</evidence>
<comment type="subcellular location">
    <subcellularLocation>
        <location evidence="1">Golgi apparatus membrane</location>
        <topology evidence="1">Single-pass type IV membrane protein</topology>
    </subcellularLocation>
</comment>
<keyword evidence="8 9" id="KW-0472">Membrane</keyword>
<dbReference type="GO" id="GO:0006906">
    <property type="term" value="P:vesicle fusion"/>
    <property type="evidence" value="ECO:0007669"/>
    <property type="project" value="TreeGrafter"/>
</dbReference>
<dbReference type="GO" id="GO:0015031">
    <property type="term" value="P:protein transport"/>
    <property type="evidence" value="ECO:0007669"/>
    <property type="project" value="UniProtKB-KW"/>
</dbReference>
<proteinExistence type="inferred from homology"/>
<dbReference type="PANTHER" id="PTHR21094:SF2">
    <property type="entry name" value="GOLGI SNAP RECEPTOR COMPLEX MEMBER 1"/>
    <property type="match status" value="1"/>
</dbReference>
<evidence type="ECO:0000256" key="6">
    <source>
        <dbReference type="ARBA" id="ARBA00022989"/>
    </source>
</evidence>
<evidence type="ECO:0000256" key="5">
    <source>
        <dbReference type="ARBA" id="ARBA00022927"/>
    </source>
</evidence>
<dbReference type="InterPro" id="IPR023601">
    <property type="entry name" value="Golgi_SNAP_su1"/>
</dbReference>
<evidence type="ECO:0000256" key="4">
    <source>
        <dbReference type="ARBA" id="ARBA00022692"/>
    </source>
</evidence>
<evidence type="ECO:0000256" key="1">
    <source>
        <dbReference type="ARBA" id="ARBA00004409"/>
    </source>
</evidence>
<evidence type="ECO:0000256" key="3">
    <source>
        <dbReference type="ARBA" id="ARBA00022448"/>
    </source>
</evidence>
<dbReference type="InterPro" id="IPR042201">
    <property type="entry name" value="FH2_Formin_sf"/>
</dbReference>
<evidence type="ECO:0000313" key="10">
    <source>
        <dbReference type="EMBL" id="SBT80250.1"/>
    </source>
</evidence>
<keyword evidence="4 9" id="KW-0812">Transmembrane</keyword>
<dbReference type="PANTHER" id="PTHR21094">
    <property type="entry name" value="GOS-28 SNARE- RELATED"/>
    <property type="match status" value="1"/>
</dbReference>
<dbReference type="GO" id="GO:0005797">
    <property type="term" value="C:Golgi medial cisterna"/>
    <property type="evidence" value="ECO:0007669"/>
    <property type="project" value="TreeGrafter"/>
</dbReference>
<dbReference type="VEuPathDB" id="PlasmoDB:PmUG01_12047800"/>
<dbReference type="AlphaFoldDB" id="A0A1C3L134"/>
<gene>
    <name evidence="10" type="primary">PmlGA01_120041600</name>
    <name evidence="10" type="ORF">PMLGA01_120041600</name>
</gene>
<name>A0A1C3L134_PLAMA</name>
<reference evidence="10 11" key="1">
    <citation type="submission" date="2016-06" db="EMBL/GenBank/DDBJ databases">
        <authorList>
            <consortium name="Pathogen Informatics"/>
        </authorList>
    </citation>
    <scope>NUCLEOTIDE SEQUENCE [LARGE SCALE GENOMIC DNA]</scope>
    <source>
        <strain evidence="10">PmlGA01</strain>
    </source>
</reference>
<dbReference type="GO" id="GO:0048219">
    <property type="term" value="P:inter-Golgi cisterna vesicle-mediated transport"/>
    <property type="evidence" value="ECO:0007669"/>
    <property type="project" value="TreeGrafter"/>
</dbReference>
<keyword evidence="7" id="KW-0333">Golgi apparatus</keyword>
<keyword evidence="3" id="KW-0813">Transport</keyword>
<keyword evidence="6 9" id="KW-1133">Transmembrane helix</keyword>
<evidence type="ECO:0008006" key="12">
    <source>
        <dbReference type="Google" id="ProtNLM"/>
    </source>
</evidence>
<dbReference type="Gene3D" id="1.20.58.2220">
    <property type="entry name" value="Formin, FH2 domain"/>
    <property type="match status" value="1"/>
</dbReference>
<feature type="transmembrane region" description="Helical" evidence="9">
    <location>
        <begin position="230"/>
        <end position="247"/>
    </location>
</feature>
<comment type="similarity">
    <text evidence="2">Belongs to the GOSR1 family.</text>
</comment>
<organism evidence="10 11">
    <name type="scientific">Plasmodium malariae</name>
    <dbReference type="NCBI Taxonomy" id="5858"/>
    <lineage>
        <taxon>Eukaryota</taxon>
        <taxon>Sar</taxon>
        <taxon>Alveolata</taxon>
        <taxon>Apicomplexa</taxon>
        <taxon>Aconoidasida</taxon>
        <taxon>Haemosporida</taxon>
        <taxon>Plasmodiidae</taxon>
        <taxon>Plasmodium</taxon>
        <taxon>Plasmodium (Plasmodium)</taxon>
    </lineage>
</organism>
<keyword evidence="5" id="KW-0653">Protein transport</keyword>
<evidence type="ECO:0000256" key="2">
    <source>
        <dbReference type="ARBA" id="ARBA00008473"/>
    </source>
</evidence>
<dbReference type="EMBL" id="LT594500">
    <property type="protein sequence ID" value="SBT80250.1"/>
    <property type="molecule type" value="Genomic_DNA"/>
</dbReference>
<evidence type="ECO:0000256" key="7">
    <source>
        <dbReference type="ARBA" id="ARBA00023034"/>
    </source>
</evidence>
<evidence type="ECO:0000256" key="9">
    <source>
        <dbReference type="SAM" id="Phobius"/>
    </source>
</evidence>
<sequence>MKKNYGFLDDDEKLNENSESIRYREYKKNIRNIQINFEQILSEFKESLNYYENNSPKQKDHYIHEFLLNNKKKIEELENLHKNGIQNLDIMKNYFSHNSTYAIEIARYLSIFDKFKIQLQNVKNTYDKICLHNSNSNKNSNNNIYKKKEFSSRFTNNNDIDQVFKERYALEYSISELGNIISVGQETNVKLKVQNYNVMHQLKKINFINNYLPQIQRILKNIKNYNMKKTIILSVIIALCIFVFFMIR</sequence>
<dbReference type="GO" id="GO:0005484">
    <property type="term" value="F:SNAP receptor activity"/>
    <property type="evidence" value="ECO:0007669"/>
    <property type="project" value="TreeGrafter"/>
</dbReference>